<evidence type="ECO:0000313" key="1">
    <source>
        <dbReference type="EMBL" id="KAA8996955.1"/>
    </source>
</evidence>
<dbReference type="GO" id="GO:0005737">
    <property type="term" value="C:cytoplasm"/>
    <property type="evidence" value="ECO:0007669"/>
    <property type="project" value="InterPro"/>
</dbReference>
<dbReference type="Proteomes" id="UP000335415">
    <property type="component" value="Unassembled WGS sequence"/>
</dbReference>
<accession>A0A5J5FTP1</accession>
<dbReference type="CDD" id="cd07067">
    <property type="entry name" value="HP_PGM_like"/>
    <property type="match status" value="1"/>
</dbReference>
<proteinExistence type="predicted"/>
<protein>
    <submittedName>
        <fullName evidence="1">Phosphohistidine phosphatase SixA</fullName>
        <ecNumber evidence="1">3.1.3.-</ecNumber>
    </submittedName>
</protein>
<dbReference type="RefSeq" id="WP_150436755.1">
    <property type="nucleotide sequence ID" value="NZ_VYKJ01000012.1"/>
</dbReference>
<organism evidence="1 2">
    <name type="scientific">Affinibrenneria salicis</name>
    <dbReference type="NCBI Taxonomy" id="2590031"/>
    <lineage>
        <taxon>Bacteria</taxon>
        <taxon>Pseudomonadati</taxon>
        <taxon>Pseudomonadota</taxon>
        <taxon>Gammaproteobacteria</taxon>
        <taxon>Enterobacterales</taxon>
        <taxon>Pectobacteriaceae</taxon>
        <taxon>Affinibrenneria</taxon>
    </lineage>
</organism>
<keyword evidence="2" id="KW-1185">Reference proteome</keyword>
<dbReference type="InterPro" id="IPR013078">
    <property type="entry name" value="His_Pase_superF_clade-1"/>
</dbReference>
<dbReference type="SUPFAM" id="SSF53254">
    <property type="entry name" value="Phosphoglycerate mutase-like"/>
    <property type="match status" value="1"/>
</dbReference>
<dbReference type="InterPro" id="IPR004449">
    <property type="entry name" value="SixA"/>
</dbReference>
<dbReference type="OrthoDB" id="92610at2"/>
<sequence>MQVLIMRHGDALPEAASDAVRPLSERGRDESRQMAQWLEGQGLDIERALVSPYVRAQQTLQTVRDVLTVRGAEEVLSQLTPGGDARYVASYLQALAQEKSGTVLVVSHLPLVGYLVAELCPAESAPMFATSAIACVTLDDDGRGVCDWMIGPAQLVQKADVSGRG</sequence>
<name>A0A5J5FTP1_9GAMM</name>
<dbReference type="GO" id="GO:0101006">
    <property type="term" value="F:protein histidine phosphatase activity"/>
    <property type="evidence" value="ECO:0007669"/>
    <property type="project" value="InterPro"/>
</dbReference>
<dbReference type="SMART" id="SM00855">
    <property type="entry name" value="PGAM"/>
    <property type="match status" value="1"/>
</dbReference>
<dbReference type="AlphaFoldDB" id="A0A5J5FTP1"/>
<gene>
    <name evidence="1" type="primary">sixA</name>
    <name evidence="1" type="ORF">FJU30_20085</name>
</gene>
<dbReference type="EC" id="3.1.3.-" evidence="1"/>
<dbReference type="NCBIfam" id="TIGR00249">
    <property type="entry name" value="sixA"/>
    <property type="match status" value="1"/>
</dbReference>
<dbReference type="Pfam" id="PF00300">
    <property type="entry name" value="His_Phos_1"/>
    <property type="match status" value="1"/>
</dbReference>
<evidence type="ECO:0000313" key="2">
    <source>
        <dbReference type="Proteomes" id="UP000335415"/>
    </source>
</evidence>
<keyword evidence="1" id="KW-0378">Hydrolase</keyword>
<reference evidence="1 2" key="1">
    <citation type="submission" date="2019-09" db="EMBL/GenBank/DDBJ databases">
        <authorList>
            <person name="Li Y."/>
        </authorList>
    </citation>
    <scope>NUCLEOTIDE SEQUENCE [LARGE SCALE GENOMIC DNA]</scope>
    <source>
        <strain evidence="1 2">L3-3HA</strain>
    </source>
</reference>
<dbReference type="Gene3D" id="3.40.50.1240">
    <property type="entry name" value="Phosphoglycerate mutase-like"/>
    <property type="match status" value="1"/>
</dbReference>
<dbReference type="InterPro" id="IPR029033">
    <property type="entry name" value="His_PPase_superfam"/>
</dbReference>
<dbReference type="EMBL" id="VYKJ01000012">
    <property type="protein sequence ID" value="KAA8996955.1"/>
    <property type="molecule type" value="Genomic_DNA"/>
</dbReference>
<comment type="caution">
    <text evidence="1">The sequence shown here is derived from an EMBL/GenBank/DDBJ whole genome shotgun (WGS) entry which is preliminary data.</text>
</comment>